<dbReference type="Gene3D" id="1.10.10.10">
    <property type="entry name" value="Winged helix-like DNA-binding domain superfamily/Winged helix DNA-binding domain"/>
    <property type="match status" value="1"/>
</dbReference>
<protein>
    <recommendedName>
        <fullName evidence="3">Rrf2 family transcriptional regulator</fullName>
    </recommendedName>
</protein>
<dbReference type="GO" id="GO:0003700">
    <property type="term" value="F:DNA-binding transcription factor activity"/>
    <property type="evidence" value="ECO:0007669"/>
    <property type="project" value="TreeGrafter"/>
</dbReference>
<dbReference type="GO" id="GO:0005829">
    <property type="term" value="C:cytosol"/>
    <property type="evidence" value="ECO:0007669"/>
    <property type="project" value="TreeGrafter"/>
</dbReference>
<gene>
    <name evidence="1" type="ORF">GCM10010918_16840</name>
</gene>
<dbReference type="InterPro" id="IPR036388">
    <property type="entry name" value="WH-like_DNA-bd_sf"/>
</dbReference>
<dbReference type="InterPro" id="IPR030489">
    <property type="entry name" value="TR_Rrf2-type_CS"/>
</dbReference>
<proteinExistence type="predicted"/>
<comment type="caution">
    <text evidence="1">The sequence shown here is derived from an EMBL/GenBank/DDBJ whole genome shotgun (WGS) entry which is preliminary data.</text>
</comment>
<dbReference type="RefSeq" id="WP_188888445.1">
    <property type="nucleotide sequence ID" value="NZ_BMHY01000002.1"/>
</dbReference>
<dbReference type="EMBL" id="BMHY01000002">
    <property type="protein sequence ID" value="GGG63493.1"/>
    <property type="molecule type" value="Genomic_DNA"/>
</dbReference>
<organism evidence="1 2">
    <name type="scientific">Paenibacillus radicis</name>
    <name type="common">ex Gao et al. 2016</name>
    <dbReference type="NCBI Taxonomy" id="1737354"/>
    <lineage>
        <taxon>Bacteria</taxon>
        <taxon>Bacillati</taxon>
        <taxon>Bacillota</taxon>
        <taxon>Bacilli</taxon>
        <taxon>Bacillales</taxon>
        <taxon>Paenibacillaceae</taxon>
        <taxon>Paenibacillus</taxon>
    </lineage>
</organism>
<dbReference type="PANTHER" id="PTHR33221:SF15">
    <property type="entry name" value="HTH-TYPE TRANSCRIPTIONAL REGULATOR YWGB-RELATED"/>
    <property type="match status" value="1"/>
</dbReference>
<dbReference type="InterPro" id="IPR036390">
    <property type="entry name" value="WH_DNA-bd_sf"/>
</dbReference>
<dbReference type="Pfam" id="PF02082">
    <property type="entry name" value="Rrf2"/>
    <property type="match status" value="1"/>
</dbReference>
<dbReference type="PANTHER" id="PTHR33221">
    <property type="entry name" value="WINGED HELIX-TURN-HELIX TRANSCRIPTIONAL REGULATOR, RRF2 FAMILY"/>
    <property type="match status" value="1"/>
</dbReference>
<dbReference type="PROSITE" id="PS01332">
    <property type="entry name" value="HTH_RRF2_1"/>
    <property type="match status" value="1"/>
</dbReference>
<reference evidence="1 2" key="1">
    <citation type="journal article" date="2014" name="Int. J. Syst. Evol. Microbiol.">
        <title>Complete genome sequence of Corynebacterium casei LMG S-19264T (=DSM 44701T), isolated from a smear-ripened cheese.</title>
        <authorList>
            <consortium name="US DOE Joint Genome Institute (JGI-PGF)"/>
            <person name="Walter F."/>
            <person name="Albersmeier A."/>
            <person name="Kalinowski J."/>
            <person name="Ruckert C."/>
        </authorList>
    </citation>
    <scope>NUCLEOTIDE SEQUENCE [LARGE SCALE GENOMIC DNA]</scope>
    <source>
        <strain evidence="1 2">CGMCC 1.15286</strain>
    </source>
</reference>
<keyword evidence="2" id="KW-1185">Reference proteome</keyword>
<dbReference type="SUPFAM" id="SSF46785">
    <property type="entry name" value="Winged helix' DNA-binding domain"/>
    <property type="match status" value="1"/>
</dbReference>
<dbReference type="Proteomes" id="UP000600247">
    <property type="component" value="Unassembled WGS sequence"/>
</dbReference>
<dbReference type="PROSITE" id="PS51197">
    <property type="entry name" value="HTH_RRF2_2"/>
    <property type="match status" value="1"/>
</dbReference>
<dbReference type="AlphaFoldDB" id="A0A917H0D8"/>
<name>A0A917H0D8_9BACL</name>
<evidence type="ECO:0008006" key="3">
    <source>
        <dbReference type="Google" id="ProtNLM"/>
    </source>
</evidence>
<sequence length="168" mass="18630">MQPESKIDKIAKCVVSPNHKWFGLSLQAMVVLSRKKQACSSNELAGYLKSEATMLRRVLAKLAREGLLETREGRDGGYRLNRLPEAITLADVYLALKVGEPLCNGMLDTTGVHEFGQEMKQAFVEITDEVERKTVETLQQTTILQLAERVCALKHLSQEETASPALGT</sequence>
<accession>A0A917H0D8</accession>
<evidence type="ECO:0000313" key="1">
    <source>
        <dbReference type="EMBL" id="GGG63493.1"/>
    </source>
</evidence>
<evidence type="ECO:0000313" key="2">
    <source>
        <dbReference type="Proteomes" id="UP000600247"/>
    </source>
</evidence>
<dbReference type="InterPro" id="IPR000944">
    <property type="entry name" value="Tscrpt_reg_Rrf2"/>
</dbReference>